<comment type="caution">
    <text evidence="8">The sequence shown here is derived from an EMBL/GenBank/DDBJ whole genome shotgun (WGS) entry which is preliminary data.</text>
</comment>
<evidence type="ECO:0000256" key="4">
    <source>
        <dbReference type="ARBA" id="ARBA00022989"/>
    </source>
</evidence>
<dbReference type="GO" id="GO:0038023">
    <property type="term" value="F:signaling receptor activity"/>
    <property type="evidence" value="ECO:0007669"/>
    <property type="project" value="TreeGrafter"/>
</dbReference>
<feature type="binding site" evidence="6">
    <location>
        <position position="301"/>
    </location>
    <ligand>
        <name>Zn(2+)</name>
        <dbReference type="ChEBI" id="CHEBI:29105"/>
    </ligand>
</feature>
<keyword evidence="6" id="KW-0862">Zinc</keyword>
<gene>
    <name evidence="8" type="ORF">PENNAL_c0192G05477</name>
</gene>
<feature type="binding site" evidence="6">
    <location>
        <position position="297"/>
    </location>
    <ligand>
        <name>Zn(2+)</name>
        <dbReference type="ChEBI" id="CHEBI:29105"/>
    </ligand>
</feature>
<keyword evidence="6" id="KW-0479">Metal-binding</keyword>
<feature type="transmembrane region" description="Helical" evidence="7">
    <location>
        <begin position="197"/>
        <end position="214"/>
    </location>
</feature>
<keyword evidence="3 7" id="KW-0812">Transmembrane</keyword>
<feature type="binding site" evidence="6">
    <location>
        <position position="151"/>
    </location>
    <ligand>
        <name>Zn(2+)</name>
        <dbReference type="ChEBI" id="CHEBI:29105"/>
    </ligand>
</feature>
<evidence type="ECO:0000256" key="5">
    <source>
        <dbReference type="ARBA" id="ARBA00023136"/>
    </source>
</evidence>
<keyword evidence="9" id="KW-1185">Reference proteome</keyword>
<comment type="similarity">
    <text evidence="2">Belongs to the ADIPOR family.</text>
</comment>
<evidence type="ECO:0000256" key="7">
    <source>
        <dbReference type="SAM" id="Phobius"/>
    </source>
</evidence>
<organism evidence="8 9">
    <name type="scientific">Penicillium nalgiovense</name>
    <dbReference type="NCBI Taxonomy" id="60175"/>
    <lineage>
        <taxon>Eukaryota</taxon>
        <taxon>Fungi</taxon>
        <taxon>Dikarya</taxon>
        <taxon>Ascomycota</taxon>
        <taxon>Pezizomycotina</taxon>
        <taxon>Eurotiomycetes</taxon>
        <taxon>Eurotiomycetidae</taxon>
        <taxon>Eurotiales</taxon>
        <taxon>Aspergillaceae</taxon>
        <taxon>Penicillium</taxon>
    </lineage>
</organism>
<evidence type="ECO:0000313" key="8">
    <source>
        <dbReference type="EMBL" id="OQE66120.1"/>
    </source>
</evidence>
<dbReference type="STRING" id="60175.A0A1V6WT99"/>
<reference evidence="9" key="1">
    <citation type="journal article" date="2017" name="Nat. Microbiol.">
        <title>Global analysis of biosynthetic gene clusters reveals vast potential of secondary metabolite production in Penicillium species.</title>
        <authorList>
            <person name="Nielsen J.C."/>
            <person name="Grijseels S."/>
            <person name="Prigent S."/>
            <person name="Ji B."/>
            <person name="Dainat J."/>
            <person name="Nielsen K.F."/>
            <person name="Frisvad J.C."/>
            <person name="Workman M."/>
            <person name="Nielsen J."/>
        </authorList>
    </citation>
    <scope>NUCLEOTIDE SEQUENCE [LARGE SCALE GENOMIC DNA]</scope>
    <source>
        <strain evidence="9">IBT 13039</strain>
    </source>
</reference>
<dbReference type="PANTHER" id="PTHR20855:SF52">
    <property type="entry name" value="ADIPONECTIN RECEPTOR PROTEIN"/>
    <property type="match status" value="1"/>
</dbReference>
<dbReference type="EMBL" id="MOOB01000192">
    <property type="protein sequence ID" value="OQE66120.1"/>
    <property type="molecule type" value="Genomic_DNA"/>
</dbReference>
<feature type="transmembrane region" description="Helical" evidence="7">
    <location>
        <begin position="169"/>
        <end position="190"/>
    </location>
</feature>
<dbReference type="Proteomes" id="UP000191691">
    <property type="component" value="Unassembled WGS sequence"/>
</dbReference>
<name>A0A1V6WT99_PENNA</name>
<evidence type="ECO:0000256" key="3">
    <source>
        <dbReference type="ARBA" id="ARBA00022692"/>
    </source>
</evidence>
<feature type="transmembrane region" description="Helical" evidence="7">
    <location>
        <begin position="229"/>
        <end position="249"/>
    </location>
</feature>
<feature type="transmembrane region" description="Helical" evidence="7">
    <location>
        <begin position="261"/>
        <end position="278"/>
    </location>
</feature>
<dbReference type="Pfam" id="PF03006">
    <property type="entry name" value="HlyIII"/>
    <property type="match status" value="1"/>
</dbReference>
<comment type="subcellular location">
    <subcellularLocation>
        <location evidence="1">Membrane</location>
        <topology evidence="1">Multi-pass membrane protein</topology>
    </subcellularLocation>
</comment>
<proteinExistence type="inferred from homology"/>
<accession>A0A1V6WT99</accession>
<dbReference type="GO" id="GO:0046872">
    <property type="term" value="F:metal ion binding"/>
    <property type="evidence" value="ECO:0007669"/>
    <property type="project" value="UniProtKB-KW"/>
</dbReference>
<dbReference type="GO" id="GO:0006882">
    <property type="term" value="P:intracellular zinc ion homeostasis"/>
    <property type="evidence" value="ECO:0007669"/>
    <property type="project" value="TreeGrafter"/>
</dbReference>
<keyword evidence="5 7" id="KW-0472">Membrane</keyword>
<dbReference type="PANTHER" id="PTHR20855">
    <property type="entry name" value="ADIPOR/PROGESTIN RECEPTOR-RELATED"/>
    <property type="match status" value="1"/>
</dbReference>
<sequence length="328" mass="36056">MSPDFNCLAATNLADATVSPYVAFAALTRAFSASFVISAGVRVRKCLIPSGPPNLTMICRSWRRSEGVAGWPSDAHIFLQTIFTAVALFTYGNNEHLDTSSGLDSFPYCCFNPVPFHLGLKDLNFTRGDVFAFGPFLTSATICFGLSAGLHTLRSHSYNIHHLWGKMDILSICFLVLGAGTSMTYYAFYCRPFFQRMYWGLNVFSAIGAAITLFDTGGGGNKMRTPRGGVFSLLAISAMLPIFQSVIELGWTRASNEIGTGWYLAEALSLLTGVSVFVCRFPERLSPGTFDIWGHSHQLWHVFAVLGSAFHVVALLAAYDYRRMHEVC</sequence>
<keyword evidence="4 7" id="KW-1133">Transmembrane helix</keyword>
<feature type="transmembrane region" description="Helical" evidence="7">
    <location>
        <begin position="298"/>
        <end position="319"/>
    </location>
</feature>
<feature type="transmembrane region" description="Helical" evidence="7">
    <location>
        <begin position="130"/>
        <end position="149"/>
    </location>
</feature>
<dbReference type="InterPro" id="IPR004254">
    <property type="entry name" value="AdipoR/HlyIII-related"/>
</dbReference>
<dbReference type="AlphaFoldDB" id="A0A1V6WT99"/>
<evidence type="ECO:0000256" key="2">
    <source>
        <dbReference type="ARBA" id="ARBA00007018"/>
    </source>
</evidence>
<dbReference type="GO" id="GO:0016020">
    <property type="term" value="C:membrane"/>
    <property type="evidence" value="ECO:0007669"/>
    <property type="project" value="UniProtKB-SubCell"/>
</dbReference>
<evidence type="ECO:0000313" key="9">
    <source>
        <dbReference type="Proteomes" id="UP000191691"/>
    </source>
</evidence>
<feature type="transmembrane region" description="Helical" evidence="7">
    <location>
        <begin position="20"/>
        <end position="41"/>
    </location>
</feature>
<protein>
    <submittedName>
        <fullName evidence="8">Uncharacterized protein</fullName>
    </submittedName>
</protein>
<evidence type="ECO:0000256" key="1">
    <source>
        <dbReference type="ARBA" id="ARBA00004141"/>
    </source>
</evidence>
<evidence type="ECO:0000256" key="6">
    <source>
        <dbReference type="PIRSR" id="PIRSR604254-1"/>
    </source>
</evidence>